<sequence length="236" mass="26167">MITFMEAKEILKEEADKCLDSQLWHACAGGMVQMPAVNSKVFYFPQGHAEHACEPVDFRNVPGASHILCRVSAIKFMADPETDEVFAKIRLVPINSNELYLDDQEVAVNGEKEAAQDSNKPVSFAKTLTQSDANNGGGFSVPREGFDPPATEFQVSDYLVLDDGNYYKCSSGGCDVKKIVERDREDSTFVITTYDGVHNHESPCTVYYNYNYNQMPMGVPHAWTLQDSSPHSSSSS</sequence>
<dbReference type="Pfam" id="PF03106">
    <property type="entry name" value="WRKY"/>
    <property type="match status" value="1"/>
</dbReference>
<dbReference type="Gene3D" id="2.20.25.80">
    <property type="entry name" value="WRKY domain"/>
    <property type="match status" value="1"/>
</dbReference>
<dbReference type="GO" id="GO:0009725">
    <property type="term" value="P:response to hormone"/>
    <property type="evidence" value="ECO:0007669"/>
    <property type="project" value="InterPro"/>
</dbReference>
<keyword evidence="2" id="KW-0805">Transcription regulation</keyword>
<feature type="domain" description="WRKY" evidence="6">
    <location>
        <begin position="165"/>
        <end position="203"/>
    </location>
</feature>
<name>A0A6N2LYB4_SALVM</name>
<keyword evidence="5" id="KW-0539">Nucleus</keyword>
<dbReference type="PANTHER" id="PTHR31384">
    <property type="entry name" value="AUXIN RESPONSE FACTOR 4-RELATED"/>
    <property type="match status" value="1"/>
</dbReference>
<gene>
    <name evidence="7" type="ORF">SVIM_LOCUS292886</name>
</gene>
<dbReference type="PANTHER" id="PTHR31384:SF39">
    <property type="entry name" value="AUXIN RESPONSE FACTOR"/>
    <property type="match status" value="1"/>
</dbReference>
<reference evidence="7" key="1">
    <citation type="submission" date="2019-03" db="EMBL/GenBank/DDBJ databases">
        <authorList>
            <person name="Mank J."/>
            <person name="Almeida P."/>
        </authorList>
    </citation>
    <scope>NUCLEOTIDE SEQUENCE</scope>
    <source>
        <strain evidence="7">78183</strain>
    </source>
</reference>
<evidence type="ECO:0000256" key="5">
    <source>
        <dbReference type="ARBA" id="ARBA00023242"/>
    </source>
</evidence>
<dbReference type="PROSITE" id="PS50811">
    <property type="entry name" value="WRKY"/>
    <property type="match status" value="1"/>
</dbReference>
<dbReference type="AlphaFoldDB" id="A0A6N2LYB4"/>
<evidence type="ECO:0000259" key="6">
    <source>
        <dbReference type="PROSITE" id="PS50811"/>
    </source>
</evidence>
<dbReference type="EMBL" id="CAADRP010001641">
    <property type="protein sequence ID" value="VFU46260.1"/>
    <property type="molecule type" value="Genomic_DNA"/>
</dbReference>
<dbReference type="InterPro" id="IPR044835">
    <property type="entry name" value="ARF_plant"/>
</dbReference>
<dbReference type="GO" id="GO:0043565">
    <property type="term" value="F:sequence-specific DNA binding"/>
    <property type="evidence" value="ECO:0007669"/>
    <property type="project" value="InterPro"/>
</dbReference>
<evidence type="ECO:0000313" key="7">
    <source>
        <dbReference type="EMBL" id="VFU46260.1"/>
    </source>
</evidence>
<dbReference type="InterPro" id="IPR003657">
    <property type="entry name" value="WRKY_dom"/>
</dbReference>
<protein>
    <recommendedName>
        <fullName evidence="6">WRKY domain-containing protein</fullName>
    </recommendedName>
</protein>
<dbReference type="GO" id="GO:0005634">
    <property type="term" value="C:nucleus"/>
    <property type="evidence" value="ECO:0007669"/>
    <property type="project" value="UniProtKB-SubCell"/>
</dbReference>
<proteinExistence type="predicted"/>
<dbReference type="SUPFAM" id="SSF118290">
    <property type="entry name" value="WRKY DNA-binding domain"/>
    <property type="match status" value="1"/>
</dbReference>
<evidence type="ECO:0000256" key="3">
    <source>
        <dbReference type="ARBA" id="ARBA00023125"/>
    </source>
</evidence>
<accession>A0A6N2LYB4</accession>
<evidence type="ECO:0000256" key="4">
    <source>
        <dbReference type="ARBA" id="ARBA00023163"/>
    </source>
</evidence>
<evidence type="ECO:0000256" key="1">
    <source>
        <dbReference type="ARBA" id="ARBA00004123"/>
    </source>
</evidence>
<keyword evidence="3" id="KW-0238">DNA-binding</keyword>
<keyword evidence="4" id="KW-0804">Transcription</keyword>
<dbReference type="InterPro" id="IPR036576">
    <property type="entry name" value="WRKY_dom_sf"/>
</dbReference>
<dbReference type="GO" id="GO:0003700">
    <property type="term" value="F:DNA-binding transcription factor activity"/>
    <property type="evidence" value="ECO:0007669"/>
    <property type="project" value="InterPro"/>
</dbReference>
<organism evidence="7">
    <name type="scientific">Salix viminalis</name>
    <name type="common">Common osier</name>
    <name type="synonym">Basket willow</name>
    <dbReference type="NCBI Taxonomy" id="40686"/>
    <lineage>
        <taxon>Eukaryota</taxon>
        <taxon>Viridiplantae</taxon>
        <taxon>Streptophyta</taxon>
        <taxon>Embryophyta</taxon>
        <taxon>Tracheophyta</taxon>
        <taxon>Spermatophyta</taxon>
        <taxon>Magnoliopsida</taxon>
        <taxon>eudicotyledons</taxon>
        <taxon>Gunneridae</taxon>
        <taxon>Pentapetalae</taxon>
        <taxon>rosids</taxon>
        <taxon>fabids</taxon>
        <taxon>Malpighiales</taxon>
        <taxon>Salicaceae</taxon>
        <taxon>Saliceae</taxon>
        <taxon>Salix</taxon>
    </lineage>
</organism>
<comment type="subcellular location">
    <subcellularLocation>
        <location evidence="1">Nucleus</location>
    </subcellularLocation>
</comment>
<evidence type="ECO:0000256" key="2">
    <source>
        <dbReference type="ARBA" id="ARBA00023015"/>
    </source>
</evidence>
<dbReference type="SMART" id="SM00774">
    <property type="entry name" value="WRKY"/>
    <property type="match status" value="1"/>
</dbReference>